<organism evidence="1 2">
    <name type="scientific">Meganyctiphanes norvegica</name>
    <name type="common">Northern krill</name>
    <name type="synonym">Thysanopoda norvegica</name>
    <dbReference type="NCBI Taxonomy" id="48144"/>
    <lineage>
        <taxon>Eukaryota</taxon>
        <taxon>Metazoa</taxon>
        <taxon>Ecdysozoa</taxon>
        <taxon>Arthropoda</taxon>
        <taxon>Crustacea</taxon>
        <taxon>Multicrustacea</taxon>
        <taxon>Malacostraca</taxon>
        <taxon>Eumalacostraca</taxon>
        <taxon>Eucarida</taxon>
        <taxon>Euphausiacea</taxon>
        <taxon>Euphausiidae</taxon>
        <taxon>Meganyctiphanes</taxon>
    </lineage>
</organism>
<name>A0AAV2QPJ3_MEGNR</name>
<gene>
    <name evidence="1" type="ORF">MNOR_LOCUS15267</name>
</gene>
<dbReference type="EMBL" id="CAXKWB010009481">
    <property type="protein sequence ID" value="CAL4094898.1"/>
    <property type="molecule type" value="Genomic_DNA"/>
</dbReference>
<protein>
    <submittedName>
        <fullName evidence="1">Uncharacterized protein</fullName>
    </submittedName>
</protein>
<dbReference type="Proteomes" id="UP001497623">
    <property type="component" value="Unassembled WGS sequence"/>
</dbReference>
<accession>A0AAV2QPJ3</accession>
<proteinExistence type="predicted"/>
<sequence>MRAALLLITAVVLALLYLVNTILMFWSVNSSTSSGTSSNPVEDGLAFVSNPRAREDLLELAVGLRTRHIEDIASATSFRPEDLDSATGCCNPCVKDCFFTSWRKCCNIKLPLGINTKQYDNIMGHYQKQVNKMLQSLTA</sequence>
<dbReference type="AlphaFoldDB" id="A0AAV2QPJ3"/>
<reference evidence="1 2" key="1">
    <citation type="submission" date="2024-05" db="EMBL/GenBank/DDBJ databases">
        <authorList>
            <person name="Wallberg A."/>
        </authorList>
    </citation>
    <scope>NUCLEOTIDE SEQUENCE [LARGE SCALE GENOMIC DNA]</scope>
</reference>
<keyword evidence="2" id="KW-1185">Reference proteome</keyword>
<evidence type="ECO:0000313" key="1">
    <source>
        <dbReference type="EMBL" id="CAL4094898.1"/>
    </source>
</evidence>
<evidence type="ECO:0000313" key="2">
    <source>
        <dbReference type="Proteomes" id="UP001497623"/>
    </source>
</evidence>
<comment type="caution">
    <text evidence="1">The sequence shown here is derived from an EMBL/GenBank/DDBJ whole genome shotgun (WGS) entry which is preliminary data.</text>
</comment>